<reference evidence="1 2" key="1">
    <citation type="submission" date="2010-12" db="EMBL/GenBank/DDBJ databases">
        <authorList>
            <person name="Muzny D."/>
            <person name="Qin X."/>
            <person name="Deng J."/>
            <person name="Jiang H."/>
            <person name="Liu Y."/>
            <person name="Qu J."/>
            <person name="Song X.-Z."/>
            <person name="Zhang L."/>
            <person name="Thornton R."/>
            <person name="Coyle M."/>
            <person name="Francisco L."/>
            <person name="Jackson L."/>
            <person name="Javaid M."/>
            <person name="Korchina V."/>
            <person name="Kovar C."/>
            <person name="Mata R."/>
            <person name="Mathew T."/>
            <person name="Ngo R."/>
            <person name="Nguyen L."/>
            <person name="Nguyen N."/>
            <person name="Okwuonu G."/>
            <person name="Ongeri F."/>
            <person name="Pham C."/>
            <person name="Simmons D."/>
            <person name="Wilczek-Boney K."/>
            <person name="Hale W."/>
            <person name="Jakkamsetti A."/>
            <person name="Pham P."/>
            <person name="Ruth R."/>
            <person name="San Lucas F."/>
            <person name="Warren J."/>
            <person name="Zhang J."/>
            <person name="Zhao Z."/>
            <person name="Zhou C."/>
            <person name="Zhu D."/>
            <person name="Lee S."/>
            <person name="Bess C."/>
            <person name="Blankenburg K."/>
            <person name="Forbes L."/>
            <person name="Fu Q."/>
            <person name="Gubbala S."/>
            <person name="Hirani K."/>
            <person name="Jayaseelan J.C."/>
            <person name="Lara F."/>
            <person name="Munidasa M."/>
            <person name="Palculict T."/>
            <person name="Patil S."/>
            <person name="Pu L.-L."/>
            <person name="Saada N."/>
            <person name="Tang L."/>
            <person name="Weissenberger G."/>
            <person name="Zhu Y."/>
            <person name="Hemphill L."/>
            <person name="Shang Y."/>
            <person name="Youmans B."/>
            <person name="Ayvaz T."/>
            <person name="Ross M."/>
            <person name="Santibanez J."/>
            <person name="Aqrawi P."/>
            <person name="Gross S."/>
            <person name="Joshi V."/>
            <person name="Fowler G."/>
            <person name="Nazareth L."/>
            <person name="Reid J."/>
            <person name="Worley K."/>
            <person name="Petrosino J."/>
            <person name="Highlander S."/>
            <person name="Gibbs R."/>
        </authorList>
    </citation>
    <scope>NUCLEOTIDE SEQUENCE [LARGE SCALE GENOMIC DNA]</scope>
    <source>
        <strain evidence="1 2">ATCC 35242</strain>
    </source>
</reference>
<gene>
    <name evidence="1" type="ORF">HMPREF0576_1154</name>
</gene>
<proteinExistence type="predicted"/>
<name>E6M4H2_9ACTO</name>
<evidence type="ECO:0000313" key="2">
    <source>
        <dbReference type="Proteomes" id="UP000003343"/>
    </source>
</evidence>
<dbReference type="AlphaFoldDB" id="E6M4H2"/>
<protein>
    <submittedName>
        <fullName evidence="1">Uncharacterized protein</fullName>
    </submittedName>
</protein>
<dbReference type="HOGENOM" id="CLU_3292535_0_0_11"/>
<dbReference type="Proteomes" id="UP000003343">
    <property type="component" value="Unassembled WGS sequence"/>
</dbReference>
<evidence type="ECO:0000313" key="1">
    <source>
        <dbReference type="EMBL" id="EFU81939.1"/>
    </source>
</evidence>
<sequence>MLAKNLANRRSDLCICVKSQDGGSPTGWRGFGQCATFTVA</sequence>
<accession>E6M4H2</accession>
<dbReference type="EMBL" id="AEPZ01000008">
    <property type="protein sequence ID" value="EFU81939.1"/>
    <property type="molecule type" value="Genomic_DNA"/>
</dbReference>
<keyword evidence="2" id="KW-1185">Reference proteome</keyword>
<comment type="caution">
    <text evidence="1">The sequence shown here is derived from an EMBL/GenBank/DDBJ whole genome shotgun (WGS) entry which is preliminary data.</text>
</comment>
<organism evidence="1 2">
    <name type="scientific">Mobiluncus holmesii ATCC 35242</name>
    <dbReference type="NCBI Taxonomy" id="887899"/>
    <lineage>
        <taxon>Bacteria</taxon>
        <taxon>Bacillati</taxon>
        <taxon>Actinomycetota</taxon>
        <taxon>Actinomycetes</taxon>
        <taxon>Actinomycetales</taxon>
        <taxon>Actinomycetaceae</taxon>
        <taxon>Mobiluncus</taxon>
    </lineage>
</organism>